<comment type="caution">
    <text evidence="2">The sequence shown here is derived from an EMBL/GenBank/DDBJ whole genome shotgun (WGS) entry which is preliminary data.</text>
</comment>
<dbReference type="Pfam" id="PF05193">
    <property type="entry name" value="Peptidase_M16_C"/>
    <property type="match status" value="1"/>
</dbReference>
<dbReference type="InterPro" id="IPR007863">
    <property type="entry name" value="Peptidase_M16_C"/>
</dbReference>
<dbReference type="EMBL" id="JAAZON010000451">
    <property type="protein sequence ID" value="NMC63484.1"/>
    <property type="molecule type" value="Genomic_DNA"/>
</dbReference>
<dbReference type="GO" id="GO:0046872">
    <property type="term" value="F:metal ion binding"/>
    <property type="evidence" value="ECO:0007669"/>
    <property type="project" value="InterPro"/>
</dbReference>
<dbReference type="SUPFAM" id="SSF63411">
    <property type="entry name" value="LuxS/MPP-like metallohydrolase"/>
    <property type="match status" value="1"/>
</dbReference>
<evidence type="ECO:0000313" key="2">
    <source>
        <dbReference type="EMBL" id="NMC63484.1"/>
    </source>
</evidence>
<organism evidence="2 3">
    <name type="scientific">SAR324 cluster bacterium</name>
    <dbReference type="NCBI Taxonomy" id="2024889"/>
    <lineage>
        <taxon>Bacteria</taxon>
        <taxon>Deltaproteobacteria</taxon>
        <taxon>SAR324 cluster</taxon>
    </lineage>
</organism>
<accession>A0A7X9FSK5</accession>
<dbReference type="Gene3D" id="3.30.830.10">
    <property type="entry name" value="Metalloenzyme, LuxS/M16 peptidase-like"/>
    <property type="match status" value="1"/>
</dbReference>
<sequence length="210" mass="23715">ELPFQQATVFMGEIGQPRFTPDWFDILVFNEVFGEGGRFGSRLFQSVRSEKGLAYTIQGSVDPSIGRGINSIVFQTKSESSAEAIIAAIEVLKKMQSEDVSLQELNEAKQYLLNSFVFKFDTSNDIVQRKAGQELLGFPTDYDRTFLSRIKDVNIEALTRVARERWHPDLFTIVVVGDKRAYESISSLLKGPLSGYNIKRVSFEEALLEE</sequence>
<protein>
    <submittedName>
        <fullName evidence="2">Insulinase family protein</fullName>
    </submittedName>
</protein>
<proteinExistence type="predicted"/>
<name>A0A7X9FSK5_9DELT</name>
<dbReference type="Proteomes" id="UP000524246">
    <property type="component" value="Unassembled WGS sequence"/>
</dbReference>
<reference evidence="2 3" key="1">
    <citation type="journal article" date="2020" name="Biotechnol. Biofuels">
        <title>New insights from the biogas microbiome by comprehensive genome-resolved metagenomics of nearly 1600 species originating from multiple anaerobic digesters.</title>
        <authorList>
            <person name="Campanaro S."/>
            <person name="Treu L."/>
            <person name="Rodriguez-R L.M."/>
            <person name="Kovalovszki A."/>
            <person name="Ziels R.M."/>
            <person name="Maus I."/>
            <person name="Zhu X."/>
            <person name="Kougias P.G."/>
            <person name="Basile A."/>
            <person name="Luo G."/>
            <person name="Schluter A."/>
            <person name="Konstantinidis K.T."/>
            <person name="Angelidaki I."/>
        </authorList>
    </citation>
    <scope>NUCLEOTIDE SEQUENCE [LARGE SCALE GENOMIC DNA]</scope>
    <source>
        <strain evidence="2">AS27yjCOA_65</strain>
    </source>
</reference>
<feature type="domain" description="Peptidase M16 C-terminal" evidence="1">
    <location>
        <begin position="5"/>
        <end position="111"/>
    </location>
</feature>
<dbReference type="AlphaFoldDB" id="A0A7X9FSK5"/>
<feature type="non-terminal residue" evidence="2">
    <location>
        <position position="1"/>
    </location>
</feature>
<gene>
    <name evidence="2" type="ORF">GYA55_10005</name>
</gene>
<dbReference type="InterPro" id="IPR011249">
    <property type="entry name" value="Metalloenz_LuxS/M16"/>
</dbReference>
<evidence type="ECO:0000313" key="3">
    <source>
        <dbReference type="Proteomes" id="UP000524246"/>
    </source>
</evidence>
<evidence type="ECO:0000259" key="1">
    <source>
        <dbReference type="Pfam" id="PF05193"/>
    </source>
</evidence>